<dbReference type="PANTHER" id="PTHR45865">
    <property type="entry name" value="E3 UBIQUITIN-PROTEIN LIGASE SHPRH FAMILY MEMBER"/>
    <property type="match status" value="1"/>
</dbReference>
<dbReference type="Pfam" id="PF00176">
    <property type="entry name" value="SNF2-rel_dom"/>
    <property type="match status" value="1"/>
</dbReference>
<dbReference type="CDD" id="cd18793">
    <property type="entry name" value="SF2_C_SNF"/>
    <property type="match status" value="1"/>
</dbReference>
<sequence length="1439" mass="166898">MNREKFRIDKYRILHLYPLSSKNPIDVSLTTFAFPLELNDLKEFSVLYVEYETDSDIRVFIDVEEKSLFGKDAYLVTTLSADKIGPFAFKLLKLSAQFQSHFKLAGIEFLWSLSANNRFQIDIQAKFENLLESFDDEKIVELSQSKVGRTINSFFTTLSLWNSNSLAVWPTNPRYNSKEGSDFFAFFNALQKSTEDWQPEAGNGNEDKYQVRDDLLNSQLMDYQKTTVKWMISREIDGKNTEFFGLFQSFPIQSIFYYPAFGVFSRKSDLSVESIPSGGILADEMGLGKTLEMLALIVSNRKDNKIKKENDDEKEEKLDWKQYKKKKGQKNGLTPVTYTPDKYRTEKQIKTEILKNCTKCKELCVSQKCGWKMEFDAEKIAFLCPQCMAKEDALEVGTTLIIMPETLSMQWYQEIVKHCNENLRVMFYFGLKKNGYLNPHNIAKYDLIFVTYETLFGELPYANFKNFKESGDRKYSPSSMNHVKWWRLIADESQLVETGTTRPAQMCQILQGKYKWAMTGTPILKDIHGLGGLFDFIDFWPLSCDKFWDNFVIPDFLAKVEKNEAGQSWLIKLGSQVMRRNSKSMVEAQIKLPELVEIEKIVKFSTIEERQYKNERDRVRNVIENFVKNVGDESLIKNMKGREKIMGFLGIIKESLISCGEHLNMGMVWINKRKAEDFEMPNPKNIVLRMICKKKEEIEEIVRQIIKCSISDAEIQWLDGNFEGVAKGYEEVLRMIEIVEDLNRDFEQIEIEEEDETGEKPAKMPKIEEEEDDEDETGEQSTSELQIARKPMEIETNSIVHTMVNLQKLAQITPKGGEIIENFGGISKVREHLDSSILKFLTSDLAKLDEMHLNLMSSEEEADQKSCVKIIENLTTFYENQEICDDSLVKSLNLRKLEKFCANLPFWPIFDDMKKHFADGAVKLEQPVSKYHNEETCMGICNNLSFSELYPTYKLATNFDIYKNLSIHLSNIVNLSQELNNDFGLLIDYFKDLSTYDNINNANLAVFPCQHSIINRICVDENERKIEKDKLKCKICRVRHSLTHFRFLIGLASFHGIPKNENVRKRFEIAEFIEMILEKEPKREFVDEIGCFHKYTHRLVGMSRNIRDSCIKLIKYEEKLRNLSLVENRKTMEELTKGYPIKADEENFDRKFREAAHNRYSRAVETFLPKLNQFCTEFRYLVTLCCEEGDDDETRCCPVCWKDLDVLAIFPCAHRICQDCFEELKGKSPHSDSIACSTCCQFFKLIEIIIARQPIRQQTNSNVIDGITLAVKLEETIKLIREILQENEENKIILFTNFEIQRPIWKFLTMILGKAKVPFIEVNTVHYGKNMSEFENSKNCRVLLCSLSRCANGLNLTHANHIIFLDPTHLSSVIQQAIGRIARIGQKNAMKVYHMIVETSIDEEIRKIARSGMHLKGTATEKTDLTVGQLRQMFGIRHV</sequence>
<evidence type="ECO:0000256" key="1">
    <source>
        <dbReference type="ARBA" id="ARBA00022771"/>
    </source>
</evidence>
<dbReference type="InterPro" id="IPR014001">
    <property type="entry name" value="Helicase_ATP-bd"/>
</dbReference>
<gene>
    <name evidence="8" type="ORF">CAMP_LOCUS3713</name>
</gene>
<feature type="compositionally biased region" description="Acidic residues" evidence="5">
    <location>
        <begin position="768"/>
        <end position="778"/>
    </location>
</feature>
<feature type="domain" description="RING-type" evidence="6">
    <location>
        <begin position="1197"/>
        <end position="1239"/>
    </location>
</feature>
<name>A0A9P1IA12_9PELO</name>
<dbReference type="Gene3D" id="3.40.50.300">
    <property type="entry name" value="P-loop containing nucleotide triphosphate hydrolases"/>
    <property type="match status" value="1"/>
</dbReference>
<dbReference type="Gene3D" id="3.40.50.10810">
    <property type="entry name" value="Tandem AAA-ATPase domain"/>
    <property type="match status" value="2"/>
</dbReference>
<accession>A0A9P1IA12</accession>
<comment type="caution">
    <text evidence="8">The sequence shown here is derived from an EMBL/GenBank/DDBJ whole genome shotgun (WGS) entry which is preliminary data.</text>
</comment>
<feature type="domain" description="Helicase C-terminal" evidence="7">
    <location>
        <begin position="1272"/>
        <end position="1426"/>
    </location>
</feature>
<keyword evidence="3" id="KW-0862">Zinc</keyword>
<dbReference type="OrthoDB" id="423559at2759"/>
<evidence type="ECO:0000259" key="7">
    <source>
        <dbReference type="PROSITE" id="PS51194"/>
    </source>
</evidence>
<dbReference type="InterPro" id="IPR000330">
    <property type="entry name" value="SNF2_N"/>
</dbReference>
<proteinExistence type="predicted"/>
<evidence type="ECO:0000256" key="3">
    <source>
        <dbReference type="ARBA" id="ARBA00022833"/>
    </source>
</evidence>
<evidence type="ECO:0000256" key="2">
    <source>
        <dbReference type="ARBA" id="ARBA00022801"/>
    </source>
</evidence>
<dbReference type="PROSITE" id="PS51194">
    <property type="entry name" value="HELICASE_CTER"/>
    <property type="match status" value="1"/>
</dbReference>
<dbReference type="InterPro" id="IPR038718">
    <property type="entry name" value="SNF2-like_sf"/>
</dbReference>
<keyword evidence="1 4" id="KW-0863">Zinc-finger</keyword>
<dbReference type="GO" id="GO:0000209">
    <property type="term" value="P:protein polyubiquitination"/>
    <property type="evidence" value="ECO:0007669"/>
    <property type="project" value="TreeGrafter"/>
</dbReference>
<dbReference type="GO" id="GO:0006974">
    <property type="term" value="P:DNA damage response"/>
    <property type="evidence" value="ECO:0007669"/>
    <property type="project" value="TreeGrafter"/>
</dbReference>
<evidence type="ECO:0000256" key="5">
    <source>
        <dbReference type="SAM" id="MobiDB-lite"/>
    </source>
</evidence>
<dbReference type="SUPFAM" id="SSF52540">
    <property type="entry name" value="P-loop containing nucleoside triphosphate hydrolases"/>
    <property type="match status" value="2"/>
</dbReference>
<dbReference type="InterPro" id="IPR001650">
    <property type="entry name" value="Helicase_C-like"/>
</dbReference>
<dbReference type="InterPro" id="IPR027417">
    <property type="entry name" value="P-loop_NTPase"/>
</dbReference>
<dbReference type="GO" id="GO:0016787">
    <property type="term" value="F:hydrolase activity"/>
    <property type="evidence" value="ECO:0007669"/>
    <property type="project" value="UniProtKB-KW"/>
</dbReference>
<dbReference type="SUPFAM" id="SSF57850">
    <property type="entry name" value="RING/U-box"/>
    <property type="match status" value="1"/>
</dbReference>
<dbReference type="GO" id="GO:0005634">
    <property type="term" value="C:nucleus"/>
    <property type="evidence" value="ECO:0007669"/>
    <property type="project" value="TreeGrafter"/>
</dbReference>
<evidence type="ECO:0000313" key="8">
    <source>
        <dbReference type="EMBL" id="CAI5441076.1"/>
    </source>
</evidence>
<feature type="compositionally biased region" description="Basic and acidic residues" evidence="5">
    <location>
        <begin position="758"/>
        <end position="767"/>
    </location>
</feature>
<dbReference type="InterPro" id="IPR052583">
    <property type="entry name" value="ATP-helicase/E3_Ub-Ligase"/>
</dbReference>
<evidence type="ECO:0000259" key="6">
    <source>
        <dbReference type="PROSITE" id="PS50089"/>
    </source>
</evidence>
<keyword evidence="9" id="KW-1185">Reference proteome</keyword>
<keyword evidence="1 4" id="KW-0479">Metal-binding</keyword>
<evidence type="ECO:0000256" key="4">
    <source>
        <dbReference type="PROSITE-ProRule" id="PRU00175"/>
    </source>
</evidence>
<dbReference type="GO" id="GO:0005524">
    <property type="term" value="F:ATP binding"/>
    <property type="evidence" value="ECO:0007669"/>
    <property type="project" value="InterPro"/>
</dbReference>
<dbReference type="PANTHER" id="PTHR45865:SF1">
    <property type="entry name" value="E3 UBIQUITIN-PROTEIN LIGASE SHPRH"/>
    <property type="match status" value="1"/>
</dbReference>
<dbReference type="InterPro" id="IPR001841">
    <property type="entry name" value="Znf_RING"/>
</dbReference>
<dbReference type="GO" id="GO:0061630">
    <property type="term" value="F:ubiquitin protein ligase activity"/>
    <property type="evidence" value="ECO:0007669"/>
    <property type="project" value="TreeGrafter"/>
</dbReference>
<reference evidence="8" key="1">
    <citation type="submission" date="2022-11" db="EMBL/GenBank/DDBJ databases">
        <authorList>
            <person name="Kikuchi T."/>
        </authorList>
    </citation>
    <scope>NUCLEOTIDE SEQUENCE</scope>
    <source>
        <strain evidence="8">PS1010</strain>
    </source>
</reference>
<feature type="region of interest" description="Disordered" evidence="5">
    <location>
        <begin position="749"/>
        <end position="790"/>
    </location>
</feature>
<organism evidence="8 9">
    <name type="scientific">Caenorhabditis angaria</name>
    <dbReference type="NCBI Taxonomy" id="860376"/>
    <lineage>
        <taxon>Eukaryota</taxon>
        <taxon>Metazoa</taxon>
        <taxon>Ecdysozoa</taxon>
        <taxon>Nematoda</taxon>
        <taxon>Chromadorea</taxon>
        <taxon>Rhabditida</taxon>
        <taxon>Rhabditina</taxon>
        <taxon>Rhabditomorpha</taxon>
        <taxon>Rhabditoidea</taxon>
        <taxon>Rhabditidae</taxon>
        <taxon>Peloderinae</taxon>
        <taxon>Caenorhabditis</taxon>
    </lineage>
</organism>
<dbReference type="GO" id="GO:0008270">
    <property type="term" value="F:zinc ion binding"/>
    <property type="evidence" value="ECO:0007669"/>
    <property type="project" value="UniProtKB-KW"/>
</dbReference>
<evidence type="ECO:0000313" key="9">
    <source>
        <dbReference type="Proteomes" id="UP001152747"/>
    </source>
</evidence>
<dbReference type="InterPro" id="IPR049730">
    <property type="entry name" value="SNF2/RAD54-like_C"/>
</dbReference>
<dbReference type="Proteomes" id="UP001152747">
    <property type="component" value="Unassembled WGS sequence"/>
</dbReference>
<dbReference type="Pfam" id="PF00271">
    <property type="entry name" value="Helicase_C"/>
    <property type="match status" value="1"/>
</dbReference>
<evidence type="ECO:0008006" key="10">
    <source>
        <dbReference type="Google" id="ProtNLM"/>
    </source>
</evidence>
<dbReference type="PROSITE" id="PS50089">
    <property type="entry name" value="ZF_RING_2"/>
    <property type="match status" value="1"/>
</dbReference>
<protein>
    <recommendedName>
        <fullName evidence="10">RING-type domain-containing protein</fullName>
    </recommendedName>
</protein>
<dbReference type="EMBL" id="CANHGI010000002">
    <property type="protein sequence ID" value="CAI5441076.1"/>
    <property type="molecule type" value="Genomic_DNA"/>
</dbReference>
<keyword evidence="2" id="KW-0378">Hydrolase</keyword>
<dbReference type="SMART" id="SM00490">
    <property type="entry name" value="HELICc"/>
    <property type="match status" value="1"/>
</dbReference>
<dbReference type="SMART" id="SM00487">
    <property type="entry name" value="DEXDc"/>
    <property type="match status" value="1"/>
</dbReference>